<evidence type="ECO:0000313" key="1">
    <source>
        <dbReference type="EMBL" id="SVA04807.1"/>
    </source>
</evidence>
<accession>A0A381SQY8</accession>
<proteinExistence type="predicted"/>
<protein>
    <submittedName>
        <fullName evidence="1">Uncharacterized protein</fullName>
    </submittedName>
</protein>
<gene>
    <name evidence="1" type="ORF">METZ01_LOCUS57661</name>
</gene>
<feature type="non-terminal residue" evidence="1">
    <location>
        <position position="1"/>
    </location>
</feature>
<sequence>VDFAGTTKKRFQSGALDTSRSRNWNWAVVGHDSLKTLGNKAST</sequence>
<organism evidence="1">
    <name type="scientific">marine metagenome</name>
    <dbReference type="NCBI Taxonomy" id="408172"/>
    <lineage>
        <taxon>unclassified sequences</taxon>
        <taxon>metagenomes</taxon>
        <taxon>ecological metagenomes</taxon>
    </lineage>
</organism>
<name>A0A381SQY8_9ZZZZ</name>
<dbReference type="AlphaFoldDB" id="A0A381SQY8"/>
<reference evidence="1" key="1">
    <citation type="submission" date="2018-05" db="EMBL/GenBank/DDBJ databases">
        <authorList>
            <person name="Lanie J.A."/>
            <person name="Ng W.-L."/>
            <person name="Kazmierczak K.M."/>
            <person name="Andrzejewski T.M."/>
            <person name="Davidsen T.M."/>
            <person name="Wayne K.J."/>
            <person name="Tettelin H."/>
            <person name="Glass J.I."/>
            <person name="Rusch D."/>
            <person name="Podicherti R."/>
            <person name="Tsui H.-C.T."/>
            <person name="Winkler M.E."/>
        </authorList>
    </citation>
    <scope>NUCLEOTIDE SEQUENCE</scope>
</reference>
<dbReference type="EMBL" id="UINC01003266">
    <property type="protein sequence ID" value="SVA04807.1"/>
    <property type="molecule type" value="Genomic_DNA"/>
</dbReference>